<gene>
    <name evidence="2" type="ORF">SAVERM_288</name>
</gene>
<name>Q82R56_STRAW</name>
<organism evidence="2 3">
    <name type="scientific">Streptomyces avermitilis (strain ATCC 31267 / DSM 46492 / JCM 5070 / NBRC 14893 / NCIMB 12804 / NRRL 8165 / MA-4680)</name>
    <dbReference type="NCBI Taxonomy" id="227882"/>
    <lineage>
        <taxon>Bacteria</taxon>
        <taxon>Bacillati</taxon>
        <taxon>Actinomycetota</taxon>
        <taxon>Actinomycetes</taxon>
        <taxon>Kitasatosporales</taxon>
        <taxon>Streptomycetaceae</taxon>
        <taxon>Streptomyces</taxon>
    </lineage>
</organism>
<dbReference type="HOGENOM" id="CLU_041125_3_1_11"/>
<evidence type="ECO:0000256" key="1">
    <source>
        <dbReference type="SAM" id="MobiDB-lite"/>
    </source>
</evidence>
<dbReference type="eggNOG" id="COG3415">
    <property type="taxonomic scope" value="Bacteria"/>
</dbReference>
<dbReference type="SUPFAM" id="SSF46689">
    <property type="entry name" value="Homeodomain-like"/>
    <property type="match status" value="1"/>
</dbReference>
<reference evidence="2 3" key="2">
    <citation type="journal article" date="2003" name="Nat. Biotechnol.">
        <title>Complete genome sequence and comparative analysis of the industrial microorganism Streptomyces avermitilis.</title>
        <authorList>
            <person name="Ikeda H."/>
            <person name="Ishikawa J."/>
            <person name="Hanamoto A."/>
            <person name="Shinose M."/>
            <person name="Kikuchi H."/>
            <person name="Shiba T."/>
            <person name="Sakaki Y."/>
            <person name="Hattori M."/>
            <person name="Omura S."/>
        </authorList>
    </citation>
    <scope>NUCLEOTIDE SEQUENCE [LARGE SCALE GENOMIC DNA]</scope>
    <source>
        <strain evidence="3">ATCC 31267 / DSM 46492 / JCM 5070 / NBRC 14893 / NCIMB 12804 / NRRL 8165 / MA-4680</strain>
    </source>
</reference>
<proteinExistence type="predicted"/>
<dbReference type="AlphaFoldDB" id="Q82R56"/>
<dbReference type="OrthoDB" id="2375382at2"/>
<sequence>MVLRARPGRDEDERAVVRRLSRARKAPRDAVMRARMIELSWSGLRVPAIAGELDCSQKTVRCWLHRFNRSGLQGLDDLGGQGRKRRITEEERSRIISLVKTVPPGRLRWEPVGELWAFDESGPPEWTLDSLAAAARAEGVEVGRSQVRRILLAEGVRWRRTRSWTRSKDPDFVPKGQGSSASTPTRPTTRR</sequence>
<evidence type="ECO:0000313" key="3">
    <source>
        <dbReference type="Proteomes" id="UP000000428"/>
    </source>
</evidence>
<reference evidence="2 3" key="1">
    <citation type="journal article" date="2001" name="Proc. Natl. Acad. Sci. U.S.A.">
        <title>Genome sequence of an industrial microorganism Streptomyces avermitilis: deducing the ability of producing secondary metabolites.</title>
        <authorList>
            <person name="Omura S."/>
            <person name="Ikeda H."/>
            <person name="Ishikawa J."/>
            <person name="Hanamoto A."/>
            <person name="Takahashi C."/>
            <person name="Shinose M."/>
            <person name="Takahashi Y."/>
            <person name="Horikawa H."/>
            <person name="Nakazawa H."/>
            <person name="Osonoe T."/>
            <person name="Kikuchi H."/>
            <person name="Shiba T."/>
            <person name="Sakaki Y."/>
            <person name="Hattori M."/>
        </authorList>
    </citation>
    <scope>NUCLEOTIDE SEQUENCE [LARGE SCALE GENOMIC DNA]</scope>
    <source>
        <strain evidence="3">ATCC 31267 / DSM 46492 / JCM 5070 / NBRC 14893 / NCIMB 12804 / NRRL 8165 / MA-4680</strain>
    </source>
</reference>
<dbReference type="EMBL" id="BA000030">
    <property type="protein sequence ID" value="BAC67997.1"/>
    <property type="molecule type" value="Genomic_DNA"/>
</dbReference>
<reference evidence="2 3" key="3">
    <citation type="journal article" date="2014" name="J. Ind. Microbiol. Biotechnol.">
        <title>Genome mining of the Streptomyces avermitilis genome and development of genome-minimized hosts for heterologous expression of biosynthetic gene clusters.</title>
        <authorList>
            <person name="Ikeda H."/>
            <person name="Shin-ya K."/>
            <person name="Omura S."/>
        </authorList>
    </citation>
    <scope>NUCLEOTIDE SEQUENCE [LARGE SCALE GENOMIC DNA]</scope>
    <source>
        <strain evidence="3">ATCC 31267 / DSM 46492 / JCM 5070 / NBRC 14893 / NCIMB 12804 / NRRL 8165 / MA-4680</strain>
    </source>
</reference>
<dbReference type="Pfam" id="PF13565">
    <property type="entry name" value="HTH_32"/>
    <property type="match status" value="1"/>
</dbReference>
<accession>Q82R56</accession>
<protein>
    <submittedName>
        <fullName evidence="2">IS630 family ISMac13-like transposase</fullName>
    </submittedName>
</protein>
<feature type="region of interest" description="Disordered" evidence="1">
    <location>
        <begin position="165"/>
        <end position="191"/>
    </location>
</feature>
<dbReference type="InterPro" id="IPR009057">
    <property type="entry name" value="Homeodomain-like_sf"/>
</dbReference>
<dbReference type="KEGG" id="sma:SAVERM_288"/>
<evidence type="ECO:0000313" key="2">
    <source>
        <dbReference type="EMBL" id="BAC67997.1"/>
    </source>
</evidence>
<keyword evidence="3" id="KW-1185">Reference proteome</keyword>
<dbReference type="Proteomes" id="UP000000428">
    <property type="component" value="Chromosome"/>
</dbReference>